<dbReference type="InterPro" id="IPR003231">
    <property type="entry name" value="ACP"/>
</dbReference>
<keyword evidence="2" id="KW-0597">Phosphoprotein</keyword>
<evidence type="ECO:0000256" key="2">
    <source>
        <dbReference type="ARBA" id="ARBA00022553"/>
    </source>
</evidence>
<keyword evidence="1" id="KW-0596">Phosphopantetheine</keyword>
<dbReference type="InterPro" id="IPR036736">
    <property type="entry name" value="ACP-like_sf"/>
</dbReference>
<dbReference type="GO" id="GO:0000035">
    <property type="term" value="F:acyl binding"/>
    <property type="evidence" value="ECO:0007669"/>
    <property type="project" value="TreeGrafter"/>
</dbReference>
<reference evidence="4 5" key="1">
    <citation type="journal article" date="2018" name="ISME J.">
        <title>Endosymbiont genomes yield clues of tubeworm success.</title>
        <authorList>
            <person name="Li Y."/>
            <person name="Liles M.R."/>
            <person name="Halanych K.M."/>
        </authorList>
    </citation>
    <scope>NUCLEOTIDE SEQUENCE [LARGE SCALE GENOMIC DNA]</scope>
    <source>
        <strain evidence="4">A1462</strain>
    </source>
</reference>
<accession>A0A370DTF1</accession>
<dbReference type="GO" id="GO:0009245">
    <property type="term" value="P:lipid A biosynthetic process"/>
    <property type="evidence" value="ECO:0007669"/>
    <property type="project" value="TreeGrafter"/>
</dbReference>
<dbReference type="InterPro" id="IPR009081">
    <property type="entry name" value="PP-bd_ACP"/>
</dbReference>
<evidence type="ECO:0000256" key="1">
    <source>
        <dbReference type="ARBA" id="ARBA00022450"/>
    </source>
</evidence>
<dbReference type="Pfam" id="PF00550">
    <property type="entry name" value="PP-binding"/>
    <property type="match status" value="1"/>
</dbReference>
<evidence type="ECO:0000313" key="4">
    <source>
        <dbReference type="EMBL" id="RDH88439.1"/>
    </source>
</evidence>
<dbReference type="GO" id="GO:0000036">
    <property type="term" value="F:acyl carrier activity"/>
    <property type="evidence" value="ECO:0007669"/>
    <property type="project" value="TreeGrafter"/>
</dbReference>
<keyword evidence="5" id="KW-1185">Reference proteome</keyword>
<dbReference type="GO" id="GO:0016020">
    <property type="term" value="C:membrane"/>
    <property type="evidence" value="ECO:0007669"/>
    <property type="project" value="GOC"/>
</dbReference>
<comment type="caution">
    <text evidence="4">The sequence shown here is derived from an EMBL/GenBank/DDBJ whole genome shotgun (WGS) entry which is preliminary data.</text>
</comment>
<name>A0A370DTF1_9GAMM</name>
<dbReference type="PANTHER" id="PTHR20863:SF76">
    <property type="entry name" value="CARRIER DOMAIN-CONTAINING PROTEIN"/>
    <property type="match status" value="1"/>
</dbReference>
<proteinExistence type="predicted"/>
<dbReference type="GO" id="GO:0005829">
    <property type="term" value="C:cytosol"/>
    <property type="evidence" value="ECO:0007669"/>
    <property type="project" value="TreeGrafter"/>
</dbReference>
<keyword evidence="4" id="KW-0808">Transferase</keyword>
<dbReference type="EMBL" id="QFXE01000001">
    <property type="protein sequence ID" value="RDH88439.1"/>
    <property type="molecule type" value="Genomic_DNA"/>
</dbReference>
<dbReference type="Gene3D" id="1.10.1200.10">
    <property type="entry name" value="ACP-like"/>
    <property type="match status" value="1"/>
</dbReference>
<dbReference type="GO" id="GO:0016301">
    <property type="term" value="F:kinase activity"/>
    <property type="evidence" value="ECO:0007669"/>
    <property type="project" value="UniProtKB-KW"/>
</dbReference>
<feature type="domain" description="Carrier" evidence="3">
    <location>
        <begin position="3"/>
        <end position="77"/>
    </location>
</feature>
<protein>
    <submittedName>
        <fullName evidence="4">Histidine kinase</fullName>
    </submittedName>
</protein>
<dbReference type="SUPFAM" id="SSF47336">
    <property type="entry name" value="ACP-like"/>
    <property type="match status" value="1"/>
</dbReference>
<dbReference type="AlphaFoldDB" id="A0A370DTF1"/>
<evidence type="ECO:0000313" key="5">
    <source>
        <dbReference type="Proteomes" id="UP000254771"/>
    </source>
</evidence>
<gene>
    <name evidence="4" type="ORF">DIZ78_00425</name>
</gene>
<evidence type="ECO:0000259" key="3">
    <source>
        <dbReference type="PROSITE" id="PS50075"/>
    </source>
</evidence>
<keyword evidence="4" id="KW-0418">Kinase</keyword>
<dbReference type="PROSITE" id="PS50075">
    <property type="entry name" value="CARRIER"/>
    <property type="match status" value="1"/>
</dbReference>
<organism evidence="4 5">
    <name type="scientific">endosymbiont of Escarpia spicata</name>
    <dbReference type="NCBI Taxonomy" id="2200908"/>
    <lineage>
        <taxon>Bacteria</taxon>
        <taxon>Pseudomonadati</taxon>
        <taxon>Pseudomonadota</taxon>
        <taxon>Gammaproteobacteria</taxon>
        <taxon>sulfur-oxidizing symbionts</taxon>
    </lineage>
</organism>
<dbReference type="PANTHER" id="PTHR20863">
    <property type="entry name" value="ACYL CARRIER PROTEIN"/>
    <property type="match status" value="1"/>
</dbReference>
<dbReference type="Proteomes" id="UP000254771">
    <property type="component" value="Unassembled WGS sequence"/>
</dbReference>
<sequence>MSLDIETVVISAIATQKQLNTASIKRESRLQDLGVSSLDAITIVYEVEEAFDVEIPNAELEKLETVGDIVDGVGSLLAGK</sequence>